<feature type="transmembrane region" description="Helical" evidence="6">
    <location>
        <begin position="240"/>
        <end position="257"/>
    </location>
</feature>
<dbReference type="Proteomes" id="UP000586976">
    <property type="component" value="Unassembled WGS sequence"/>
</dbReference>
<dbReference type="InterPro" id="IPR026841">
    <property type="entry name" value="Aur1/Ipt1"/>
</dbReference>
<proteinExistence type="predicted"/>
<feature type="transmembrane region" description="Helical" evidence="6">
    <location>
        <begin position="216"/>
        <end position="234"/>
    </location>
</feature>
<comment type="caution">
    <text evidence="8">The sequence shown here is derived from an EMBL/GenBank/DDBJ whole genome shotgun (WGS) entry which is preliminary data.</text>
</comment>
<dbReference type="RefSeq" id="WP_181867586.1">
    <property type="nucleotide sequence ID" value="NZ_JACEQY010000054.1"/>
</dbReference>
<evidence type="ECO:0000256" key="4">
    <source>
        <dbReference type="ARBA" id="ARBA00023136"/>
    </source>
</evidence>
<dbReference type="EMBL" id="JACEQY010000054">
    <property type="protein sequence ID" value="MBA4866170.1"/>
    <property type="molecule type" value="Genomic_DNA"/>
</dbReference>
<dbReference type="PANTHER" id="PTHR31310:SF7">
    <property type="entry name" value="PA-PHOSPHATASE RELATED-FAMILY PROTEIN DDB_G0268928"/>
    <property type="match status" value="1"/>
</dbReference>
<evidence type="ECO:0000256" key="5">
    <source>
        <dbReference type="SAM" id="MobiDB-lite"/>
    </source>
</evidence>
<dbReference type="PANTHER" id="PTHR31310">
    <property type="match status" value="1"/>
</dbReference>
<dbReference type="Pfam" id="PF14378">
    <property type="entry name" value="PAP2_3"/>
    <property type="match status" value="1"/>
</dbReference>
<dbReference type="AlphaFoldDB" id="A0A7W2D820"/>
<feature type="compositionally biased region" description="Acidic residues" evidence="5">
    <location>
        <begin position="8"/>
        <end position="22"/>
    </location>
</feature>
<keyword evidence="9" id="KW-1185">Reference proteome</keyword>
<feature type="domain" description="Inositolphosphotransferase Aur1/Ipt1" evidence="7">
    <location>
        <begin position="72"/>
        <end position="252"/>
    </location>
</feature>
<gene>
    <name evidence="8" type="ORF">H1V43_33580</name>
</gene>
<protein>
    <submittedName>
        <fullName evidence="8">Phosphatase PAP2 family protein</fullName>
    </submittedName>
</protein>
<dbReference type="GO" id="GO:0016020">
    <property type="term" value="C:membrane"/>
    <property type="evidence" value="ECO:0007669"/>
    <property type="project" value="UniProtKB-SubCell"/>
</dbReference>
<evidence type="ECO:0000313" key="8">
    <source>
        <dbReference type="EMBL" id="MBA4866170.1"/>
    </source>
</evidence>
<evidence type="ECO:0000313" key="9">
    <source>
        <dbReference type="Proteomes" id="UP000586976"/>
    </source>
</evidence>
<organism evidence="8 9">
    <name type="scientific">Streptomyces himalayensis subsp. aureolus</name>
    <dbReference type="NCBI Taxonomy" id="2758039"/>
    <lineage>
        <taxon>Bacteria</taxon>
        <taxon>Bacillati</taxon>
        <taxon>Actinomycetota</taxon>
        <taxon>Actinomycetes</taxon>
        <taxon>Kitasatosporales</taxon>
        <taxon>Streptomycetaceae</taxon>
        <taxon>Streptomyces</taxon>
        <taxon>Streptomyces himalayensis</taxon>
    </lineage>
</organism>
<name>A0A7W2D820_9ACTN</name>
<keyword evidence="4 6" id="KW-0472">Membrane</keyword>
<evidence type="ECO:0000256" key="2">
    <source>
        <dbReference type="ARBA" id="ARBA00022692"/>
    </source>
</evidence>
<evidence type="ECO:0000259" key="7">
    <source>
        <dbReference type="Pfam" id="PF14378"/>
    </source>
</evidence>
<feature type="transmembrane region" description="Helical" evidence="6">
    <location>
        <begin position="188"/>
        <end position="209"/>
    </location>
</feature>
<feature type="region of interest" description="Disordered" evidence="5">
    <location>
        <begin position="1"/>
        <end position="32"/>
    </location>
</feature>
<feature type="transmembrane region" description="Helical" evidence="6">
    <location>
        <begin position="135"/>
        <end position="153"/>
    </location>
</feature>
<accession>A0A7W2D820</accession>
<reference evidence="8 9" key="1">
    <citation type="submission" date="2020-07" db="EMBL/GenBank/DDBJ databases">
        <title>Streptomyces isolated from Indian soil.</title>
        <authorList>
            <person name="Mandal S."/>
            <person name="Maiti P.K."/>
        </authorList>
    </citation>
    <scope>NUCLEOTIDE SEQUENCE [LARGE SCALE GENOMIC DNA]</scope>
    <source>
        <strain evidence="8 9">PSKA54</strain>
    </source>
</reference>
<comment type="subcellular location">
    <subcellularLocation>
        <location evidence="1">Membrane</location>
        <topology evidence="1">Multi-pass membrane protein</topology>
    </subcellularLocation>
</comment>
<evidence type="ECO:0000256" key="6">
    <source>
        <dbReference type="SAM" id="Phobius"/>
    </source>
</evidence>
<sequence length="291" mass="31570">MPSQTEPAEAEPEPDSEPEPEPDPERGGPAPAAVRPPLLRELLLVAGLFLVYKFGRQLANGHTDEAFDNAHRIWSLERALHLPGEGAVQQPLLNSEALIHLANTYYAAVHFPATALFLTWLYLRRPRHYVWSRRVLATLTAAGLVLHLAFPLAPPRLLDAAHLVDTAQMYGPSVYGATPATDSMANQFAAMPSLHFGWALTVAVGLMAATRSRWRWLWLLHPLLTLLVVVGTANHYWLDAIAAAVLLGAALAVVRMPHAGDMLWPRRSLVVARGGAAPAGAGSMARARAGR</sequence>
<evidence type="ECO:0000256" key="1">
    <source>
        <dbReference type="ARBA" id="ARBA00004141"/>
    </source>
</evidence>
<evidence type="ECO:0000256" key="3">
    <source>
        <dbReference type="ARBA" id="ARBA00022989"/>
    </source>
</evidence>
<feature type="transmembrane region" description="Helical" evidence="6">
    <location>
        <begin position="105"/>
        <end position="123"/>
    </location>
</feature>
<keyword evidence="3 6" id="KW-1133">Transmembrane helix</keyword>
<keyword evidence="2 6" id="KW-0812">Transmembrane</keyword>
<dbReference type="InterPro" id="IPR052185">
    <property type="entry name" value="IPC_Synthase-Related"/>
</dbReference>
<dbReference type="CDD" id="cd03386">
    <property type="entry name" value="PAP2_Aur1_like"/>
    <property type="match status" value="1"/>
</dbReference>